<organism evidence="1 2">
    <name type="scientific">Pseudobutyrivibrio xylanivorans</name>
    <dbReference type="NCBI Taxonomy" id="185007"/>
    <lineage>
        <taxon>Bacteria</taxon>
        <taxon>Bacillati</taxon>
        <taxon>Bacillota</taxon>
        <taxon>Clostridia</taxon>
        <taxon>Lachnospirales</taxon>
        <taxon>Lachnospiraceae</taxon>
        <taxon>Pseudobutyrivibrio</taxon>
    </lineage>
</organism>
<evidence type="ECO:0000313" key="2">
    <source>
        <dbReference type="Proteomes" id="UP000199428"/>
    </source>
</evidence>
<reference evidence="1 2" key="1">
    <citation type="submission" date="2016-10" db="EMBL/GenBank/DDBJ databases">
        <authorList>
            <person name="de Groot N.N."/>
        </authorList>
    </citation>
    <scope>NUCLEOTIDE SEQUENCE [LARGE SCALE GENOMIC DNA]</scope>
    <source>
        <strain evidence="1 2">DSM 10317</strain>
    </source>
</reference>
<protein>
    <submittedName>
        <fullName evidence="1">Uncharacterized protein</fullName>
    </submittedName>
</protein>
<dbReference type="EMBL" id="FMWK01000003">
    <property type="protein sequence ID" value="SCZ77539.1"/>
    <property type="molecule type" value="Genomic_DNA"/>
</dbReference>
<dbReference type="Proteomes" id="UP000199428">
    <property type="component" value="Unassembled WGS sequence"/>
</dbReference>
<dbReference type="RefSeq" id="WP_090161569.1">
    <property type="nucleotide sequence ID" value="NZ_FMWK01000003.1"/>
</dbReference>
<accession>A0A1G5RW56</accession>
<gene>
    <name evidence="1" type="ORF">SAMN02910350_00849</name>
</gene>
<sequence length="223" mass="24942">METIIKNKKQIPSFSTEQIFVNSDEKRYNEVYEQVDKSIEELHLNKKDSLHMKLLFEESIGMVKAITGDFTAMVWAEKYDGESWLRLVGKTNMDIDKKTDLMSVSSTGSNALAVGFMGKVRDFVETGLLSYDGVMKLQQKYSGYGMGISGSYLDTAVASNPSAFTGFMWTMDDYKESLKNGHGQPEVTACWEELEKSIVGSIAKDVVVGVEKDQIEMAFIMAT</sequence>
<evidence type="ECO:0000313" key="1">
    <source>
        <dbReference type="EMBL" id="SCZ77539.1"/>
    </source>
</evidence>
<dbReference type="AlphaFoldDB" id="A0A1G5RW56"/>
<name>A0A1G5RW56_PSEXY</name>
<proteinExistence type="predicted"/>